<dbReference type="EMBL" id="JAQQDW010000003">
    <property type="protein sequence ID" value="MFM0102385.1"/>
    <property type="molecule type" value="Genomic_DNA"/>
</dbReference>
<reference evidence="1 2" key="1">
    <citation type="journal article" date="2024" name="Chem. Sci.">
        <title>Discovery of megapolipeptins by genome mining of a Burkholderiales bacteria collection.</title>
        <authorList>
            <person name="Paulo B.S."/>
            <person name="Recchia M.J.J."/>
            <person name="Lee S."/>
            <person name="Fergusson C.H."/>
            <person name="Romanowski S.B."/>
            <person name="Hernandez A."/>
            <person name="Krull N."/>
            <person name="Liu D.Y."/>
            <person name="Cavanagh H."/>
            <person name="Bos A."/>
            <person name="Gray C.A."/>
            <person name="Murphy B.T."/>
            <person name="Linington R.G."/>
            <person name="Eustaquio A.S."/>
        </authorList>
    </citation>
    <scope>NUCLEOTIDE SEQUENCE [LARGE SCALE GENOMIC DNA]</scope>
    <source>
        <strain evidence="1 2">RL18-126-BIB-B</strain>
    </source>
</reference>
<keyword evidence="1" id="KW-0966">Cell projection</keyword>
<sequence length="518" mass="52121">MGYQQGLSGLSAASSDLDVIGNNIANANTIGFKSGTAVFADLYANSVATAVNNQIGIGTQLAAVQQQFSQGTINSTGTALDVAINGNGFFQMSNNGAVTYSRNGVFQLNSSGQIVNAEGLQVMGYAANASGIINSAQTVPLTVPTTNIAPSPTTSITGQFNLNAQDALMLGAPTTTVTSPGGATATAAITTASAGTNNDTYTVSIGGAAPALTYTVSGTTGNPPVADPTVASMGTYTSGQPITLGNGQTVTITGAASGDSVTVTPAPIAFNQNSPSTYNYTSSVPAYDTLGGSQTVNMYFAKTASNTWSVYAGVAGGAAQIIGQAQFSTSGTLSTFQQATIVPGPPATVTFAAPATPGTVTFQIPNTDGSGTPQTLSLNLTGTTQYGSTDGTNNLSQNGYAAGQLTNFSIGTTGVLTGNYSNGQTASLGQIVLANFNNPNGLVDLGNNEYQETAQSGVAQISTPGSTNHGTLQGGAVEESNVDLTSELVNLITAQRNYQANAQTIKTQQTVDQTLINL</sequence>
<accession>A0ACC7N5R1</accession>
<dbReference type="Proteomes" id="UP001629235">
    <property type="component" value="Unassembled WGS sequence"/>
</dbReference>
<evidence type="ECO:0000313" key="2">
    <source>
        <dbReference type="Proteomes" id="UP001629235"/>
    </source>
</evidence>
<gene>
    <name evidence="1" type="ORF">PQR01_02485</name>
</gene>
<keyword evidence="1" id="KW-0969">Cilium</keyword>
<organism evidence="1 2">
    <name type="scientific">Paraburkholderia rhynchosiae</name>
    <dbReference type="NCBI Taxonomy" id="487049"/>
    <lineage>
        <taxon>Bacteria</taxon>
        <taxon>Pseudomonadati</taxon>
        <taxon>Pseudomonadota</taxon>
        <taxon>Betaproteobacteria</taxon>
        <taxon>Burkholderiales</taxon>
        <taxon>Burkholderiaceae</taxon>
        <taxon>Paraburkholderia</taxon>
    </lineage>
</organism>
<evidence type="ECO:0000313" key="1">
    <source>
        <dbReference type="EMBL" id="MFM0102385.1"/>
    </source>
</evidence>
<name>A0ACC7N5R1_9BURK</name>
<keyword evidence="1" id="KW-0282">Flagellum</keyword>
<keyword evidence="2" id="KW-1185">Reference proteome</keyword>
<comment type="caution">
    <text evidence="1">The sequence shown here is derived from an EMBL/GenBank/DDBJ whole genome shotgun (WGS) entry which is preliminary data.</text>
</comment>
<proteinExistence type="predicted"/>
<protein>
    <submittedName>
        <fullName evidence="1">Flagellar hook-basal body complex protein</fullName>
    </submittedName>
</protein>